<comment type="similarity">
    <text evidence="4">Belongs to the secreted LysM effector family.</text>
</comment>
<evidence type="ECO:0000256" key="4">
    <source>
        <dbReference type="ARBA" id="ARBA00044955"/>
    </source>
</evidence>
<keyword evidence="3" id="KW-0843">Virulence</keyword>
<evidence type="ECO:0000256" key="5">
    <source>
        <dbReference type="SAM" id="MobiDB-lite"/>
    </source>
</evidence>
<evidence type="ECO:0000313" key="9">
    <source>
        <dbReference type="Proteomes" id="UP000034112"/>
    </source>
</evidence>
<dbReference type="Proteomes" id="UP000034112">
    <property type="component" value="Unassembled WGS sequence"/>
</dbReference>
<sequence length="297" mass="31825">MMAPTLLKAGLLLLLSQLQLTWAADTSSVSPPARKTGSPTLPTGVTRPSDAATDCNLWWLIEKGVECPEIETGFGLRHTEFHCSNLEAGKYCCVGVPSSSTFSIPMSVTNAPTKGITTASTNGITTSTKGVSTPAAIQTGMTTKCEEFYEVADNDNCFKVAAKYNIPLETLYSWNPAIGPNCAFLQLGYSVCVKETGYKPQTGAATMATMTTLATVTKKTNMSSVTSSTATATPTPFQTGMVNNCIDFWYVTPVDTCYSIAQAKKKTIPDIKKWNPGVKEDCSELWLNNWICTGVSA</sequence>
<evidence type="ECO:0000256" key="6">
    <source>
        <dbReference type="SAM" id="SignalP"/>
    </source>
</evidence>
<dbReference type="OrthoDB" id="2281372at2759"/>
<feature type="domain" description="LysM" evidence="7">
    <location>
        <begin position="247"/>
        <end position="293"/>
    </location>
</feature>
<organism evidence="8 9">
    <name type="scientific">Trichoderma harzianum</name>
    <name type="common">Hypocrea lixii</name>
    <dbReference type="NCBI Taxonomy" id="5544"/>
    <lineage>
        <taxon>Eukaryota</taxon>
        <taxon>Fungi</taxon>
        <taxon>Dikarya</taxon>
        <taxon>Ascomycota</taxon>
        <taxon>Pezizomycotina</taxon>
        <taxon>Sordariomycetes</taxon>
        <taxon>Hypocreomycetidae</taxon>
        <taxon>Hypocreales</taxon>
        <taxon>Hypocreaceae</taxon>
        <taxon>Trichoderma</taxon>
    </lineage>
</organism>
<feature type="region of interest" description="Disordered" evidence="5">
    <location>
        <begin position="27"/>
        <end position="47"/>
    </location>
</feature>
<dbReference type="PANTHER" id="PTHR34997">
    <property type="entry name" value="AM15"/>
    <property type="match status" value="1"/>
</dbReference>
<dbReference type="PANTHER" id="PTHR34997:SF2">
    <property type="entry name" value="LYSM DOMAIN-CONTAINING PROTEIN-RELATED"/>
    <property type="match status" value="1"/>
</dbReference>
<keyword evidence="2 6" id="KW-0732">Signal</keyword>
<dbReference type="SUPFAM" id="SSF54106">
    <property type="entry name" value="LysM domain"/>
    <property type="match status" value="2"/>
</dbReference>
<dbReference type="InterPro" id="IPR018392">
    <property type="entry name" value="LysM"/>
</dbReference>
<dbReference type="Pfam" id="PF01476">
    <property type="entry name" value="LysM"/>
    <property type="match status" value="2"/>
</dbReference>
<comment type="caution">
    <text evidence="8">The sequence shown here is derived from an EMBL/GenBank/DDBJ whole genome shotgun (WGS) entry which is preliminary data.</text>
</comment>
<reference evidence="9" key="1">
    <citation type="journal article" date="2015" name="Genome Announc.">
        <title>Draft whole-genome sequence of the biocontrol agent Trichoderma harzianum T6776.</title>
        <authorList>
            <person name="Baroncelli R."/>
            <person name="Piaggeschi G."/>
            <person name="Fiorini L."/>
            <person name="Bertolini E."/>
            <person name="Zapparata A."/>
            <person name="Pe M.E."/>
            <person name="Sarrocco S."/>
            <person name="Vannacci G."/>
        </authorList>
    </citation>
    <scope>NUCLEOTIDE SEQUENCE [LARGE SCALE GENOMIC DNA]</scope>
    <source>
        <strain evidence="9">T6776</strain>
    </source>
</reference>
<evidence type="ECO:0000256" key="1">
    <source>
        <dbReference type="ARBA" id="ARBA00022669"/>
    </source>
</evidence>
<dbReference type="SMART" id="SM00257">
    <property type="entry name" value="LysM"/>
    <property type="match status" value="2"/>
</dbReference>
<dbReference type="InterPro" id="IPR052210">
    <property type="entry name" value="LysM1-like"/>
</dbReference>
<protein>
    <submittedName>
        <fullName evidence="8">LysM domain-containing protein</fullName>
    </submittedName>
</protein>
<feature type="chain" id="PRO_5002530406" evidence="6">
    <location>
        <begin position="24"/>
        <end position="297"/>
    </location>
</feature>
<name>A0A0F9Z7E3_TRIHA</name>
<dbReference type="EMBL" id="JOKZ01000879">
    <property type="protein sequence ID" value="KKO96521.1"/>
    <property type="molecule type" value="Genomic_DNA"/>
</dbReference>
<feature type="domain" description="LysM" evidence="7">
    <location>
        <begin position="147"/>
        <end position="193"/>
    </location>
</feature>
<accession>A0A0F9Z7E3</accession>
<evidence type="ECO:0000259" key="7">
    <source>
        <dbReference type="PROSITE" id="PS51782"/>
    </source>
</evidence>
<proteinExistence type="inferred from homology"/>
<gene>
    <name evidence="8" type="ORF">THAR02_11376</name>
</gene>
<dbReference type="Gene3D" id="3.10.350.10">
    <property type="entry name" value="LysM domain"/>
    <property type="match status" value="2"/>
</dbReference>
<dbReference type="OMA" id="ACNNMWT"/>
<evidence type="ECO:0000313" key="8">
    <source>
        <dbReference type="EMBL" id="KKO96521.1"/>
    </source>
</evidence>
<dbReference type="CDD" id="cd00118">
    <property type="entry name" value="LysM"/>
    <property type="match status" value="2"/>
</dbReference>
<evidence type="ECO:0000256" key="2">
    <source>
        <dbReference type="ARBA" id="ARBA00022729"/>
    </source>
</evidence>
<dbReference type="GO" id="GO:0008061">
    <property type="term" value="F:chitin binding"/>
    <property type="evidence" value="ECO:0007669"/>
    <property type="project" value="UniProtKB-KW"/>
</dbReference>
<dbReference type="InterPro" id="IPR036779">
    <property type="entry name" value="LysM_dom_sf"/>
</dbReference>
<evidence type="ECO:0000256" key="3">
    <source>
        <dbReference type="ARBA" id="ARBA00023026"/>
    </source>
</evidence>
<keyword evidence="1" id="KW-0147">Chitin-binding</keyword>
<dbReference type="AlphaFoldDB" id="A0A0F9Z7E3"/>
<dbReference type="PROSITE" id="PS51782">
    <property type="entry name" value="LYSM"/>
    <property type="match status" value="2"/>
</dbReference>
<feature type="signal peptide" evidence="6">
    <location>
        <begin position="1"/>
        <end position="23"/>
    </location>
</feature>